<keyword evidence="1" id="KW-0472">Membrane</keyword>
<dbReference type="InterPro" id="IPR006149">
    <property type="entry name" value="EB_dom"/>
</dbReference>
<dbReference type="Proteomes" id="UP000310200">
    <property type="component" value="Unassembled WGS sequence"/>
</dbReference>
<dbReference type="PANTHER" id="PTHR39069">
    <property type="entry name" value="ECDYSONE-INDUCIBLE GENE E1, ISOFORM A"/>
    <property type="match status" value="1"/>
</dbReference>
<dbReference type="EMBL" id="QBLH01001727">
    <property type="protein sequence ID" value="TGZ51285.1"/>
    <property type="molecule type" value="Genomic_DNA"/>
</dbReference>
<keyword evidence="1" id="KW-0812">Transmembrane</keyword>
<dbReference type="Pfam" id="PF01683">
    <property type="entry name" value="EB"/>
    <property type="match status" value="1"/>
</dbReference>
<proteinExistence type="predicted"/>
<protein>
    <recommendedName>
        <fullName evidence="3">EB domain-containing protein</fullName>
    </recommendedName>
</protein>
<keyword evidence="1" id="KW-1133">Transmembrane helix</keyword>
<feature type="domain" description="EB" evidence="3">
    <location>
        <begin position="117"/>
        <end position="174"/>
    </location>
</feature>
<evidence type="ECO:0000313" key="4">
    <source>
        <dbReference type="EMBL" id="TGZ51285.1"/>
    </source>
</evidence>
<evidence type="ECO:0000256" key="1">
    <source>
        <dbReference type="SAM" id="Phobius"/>
    </source>
</evidence>
<comment type="caution">
    <text evidence="4">The sequence shown here is derived from an EMBL/GenBank/DDBJ whole genome shotgun (WGS) entry which is preliminary data.</text>
</comment>
<feature type="transmembrane region" description="Helical" evidence="1">
    <location>
        <begin position="613"/>
        <end position="635"/>
    </location>
</feature>
<evidence type="ECO:0000313" key="5">
    <source>
        <dbReference type="Proteomes" id="UP000310200"/>
    </source>
</evidence>
<organism evidence="4 5">
    <name type="scientific">Temnothorax longispinosus</name>
    <dbReference type="NCBI Taxonomy" id="300112"/>
    <lineage>
        <taxon>Eukaryota</taxon>
        <taxon>Metazoa</taxon>
        <taxon>Ecdysozoa</taxon>
        <taxon>Arthropoda</taxon>
        <taxon>Hexapoda</taxon>
        <taxon>Insecta</taxon>
        <taxon>Pterygota</taxon>
        <taxon>Neoptera</taxon>
        <taxon>Endopterygota</taxon>
        <taxon>Hymenoptera</taxon>
        <taxon>Apocrita</taxon>
        <taxon>Aculeata</taxon>
        <taxon>Formicoidea</taxon>
        <taxon>Formicidae</taxon>
        <taxon>Myrmicinae</taxon>
        <taxon>Temnothorax</taxon>
    </lineage>
</organism>
<evidence type="ECO:0000256" key="2">
    <source>
        <dbReference type="SAM" id="SignalP"/>
    </source>
</evidence>
<feature type="signal peptide" evidence="2">
    <location>
        <begin position="1"/>
        <end position="23"/>
    </location>
</feature>
<dbReference type="STRING" id="300112.A0A4S2KNI0"/>
<dbReference type="AlphaFoldDB" id="A0A4S2KNI0"/>
<dbReference type="PANTHER" id="PTHR39069:SF8">
    <property type="entry name" value="FI17111P1"/>
    <property type="match status" value="1"/>
</dbReference>
<keyword evidence="2" id="KW-0732">Signal</keyword>
<accession>A0A4S2KNI0</accession>
<sequence>MRQIQQVVYILLYLQFLVHNVFTFNIDISSKETSDTSDTNNIMWINEWECSSNNDCTAKNSVCNNSLCQCASGFIFNADMTACVKVATRFYDLCEDTIQCSAYLLSGSKCVENVCVCGPGYYYLHGRCNRHVGLFEKCKQNIDCYVNADFEASTCDAGICKCSPGFYQREYRTCRREGKAVGDECTVDIDCTFGNATCSKFVCAVKSEADETVELWSDVISTKEISDKEVGSNCKTDEDCKEMGNAICGPTGTCRCDRAHFASNTSTKCIPELGEPCHKDDDSYIENSICREGRWSCTTGTVASKDNRECLNATREYMGNCQLNEQCYIFGPDAVCDNNTCICNENISHYVESELFCWGNTGLGKTCKQDRDCYVKDFKGNLACNGTCGCPEGTHLSKDKITCIGPTEIGDVCEINSDCATIPHSTCEKKKKVCTCAKNYYESHKLCLPGINAKCMDDEGCAPENSICISNKCFCKPNYAEVSVDLCMLVSRFGEPCLADSQCSAVTVNAICNATVEKNKTNTADVMVSSTVAESKVCICNKTSNMTYRFGGCYKKRFLEETCTNLCECYETSEEDQNHQNRIVCKNGKCACTWGYMKLNSSVCVEHPQHSKFFFRGGATNVVSMGLLLIISFILSSKLF</sequence>
<reference evidence="4 5" key="1">
    <citation type="journal article" date="2019" name="Philos. Trans. R. Soc. Lond., B, Biol. Sci.">
        <title>Ant behaviour and brain gene expression of defending hosts depend on the ecological success of the intruding social parasite.</title>
        <authorList>
            <person name="Kaur R."/>
            <person name="Stoldt M."/>
            <person name="Jongepier E."/>
            <person name="Feldmeyer B."/>
            <person name="Menzel F."/>
            <person name="Bornberg-Bauer E."/>
            <person name="Foitzik S."/>
        </authorList>
    </citation>
    <scope>NUCLEOTIDE SEQUENCE [LARGE SCALE GENOMIC DNA]</scope>
    <source>
        <tissue evidence="4">Whole body</tissue>
    </source>
</reference>
<feature type="chain" id="PRO_5020289028" description="EB domain-containing protein" evidence="2">
    <location>
        <begin position="24"/>
        <end position="640"/>
    </location>
</feature>
<evidence type="ECO:0000259" key="3">
    <source>
        <dbReference type="Pfam" id="PF01683"/>
    </source>
</evidence>
<name>A0A4S2KNI0_9HYME</name>
<keyword evidence="5" id="KW-1185">Reference proteome</keyword>
<gene>
    <name evidence="4" type="ORF">DBV15_07806</name>
</gene>